<dbReference type="SFLD" id="SFLDS00029">
    <property type="entry name" value="Radical_SAM"/>
    <property type="match status" value="1"/>
</dbReference>
<feature type="domain" description="Elp3/MiaA/NifB-like radical SAM core" evidence="5">
    <location>
        <begin position="33"/>
        <end position="239"/>
    </location>
</feature>
<evidence type="ECO:0000256" key="3">
    <source>
        <dbReference type="ARBA" id="ARBA00023004"/>
    </source>
</evidence>
<protein>
    <submittedName>
        <fullName evidence="6">Radical SAM protein</fullName>
    </submittedName>
</protein>
<evidence type="ECO:0000256" key="1">
    <source>
        <dbReference type="ARBA" id="ARBA00022691"/>
    </source>
</evidence>
<gene>
    <name evidence="6" type="ORF">ENU14_07365</name>
</gene>
<dbReference type="InterPro" id="IPR013785">
    <property type="entry name" value="Aldolase_TIM"/>
</dbReference>
<dbReference type="SFLD" id="SFLDG01098">
    <property type="entry name" value="Uncharacterised_Radical_SAM_Su"/>
    <property type="match status" value="1"/>
</dbReference>
<evidence type="ECO:0000256" key="2">
    <source>
        <dbReference type="ARBA" id="ARBA00022723"/>
    </source>
</evidence>
<accession>A0A7C4D863</accession>
<keyword evidence="1" id="KW-0949">S-adenosyl-L-methionine</keyword>
<dbReference type="AlphaFoldDB" id="A0A7C4D863"/>
<evidence type="ECO:0000256" key="4">
    <source>
        <dbReference type="ARBA" id="ARBA00023014"/>
    </source>
</evidence>
<keyword evidence="2" id="KW-0479">Metal-binding</keyword>
<dbReference type="GO" id="GO:0046872">
    <property type="term" value="F:metal ion binding"/>
    <property type="evidence" value="ECO:0007669"/>
    <property type="project" value="UniProtKB-KW"/>
</dbReference>
<reference evidence="6" key="1">
    <citation type="journal article" date="2020" name="mSystems">
        <title>Genome- and Community-Level Interaction Insights into Carbon Utilization and Element Cycling Functions of Hydrothermarchaeota in Hydrothermal Sediment.</title>
        <authorList>
            <person name="Zhou Z."/>
            <person name="Liu Y."/>
            <person name="Xu W."/>
            <person name="Pan J."/>
            <person name="Luo Z.H."/>
            <person name="Li M."/>
        </authorList>
    </citation>
    <scope>NUCLEOTIDE SEQUENCE [LARGE SCALE GENOMIC DNA]</scope>
    <source>
        <strain evidence="6">SpSt-642</strain>
    </source>
</reference>
<sequence length="329" mass="38668">MVSLVLNRDIIIRLSIGSLSLLKLTNVIQKYSSRTIYILQYSDEGCLAKCKYCFQSKLSTRSKHYLSRISWYPVNLSIVIDKLLEYPDLYDRICIQTILKKDFITELRDILKNMRKNGIDKPVSLALTPVHKSILTDLSSLGVDYLGVGLDASTPVLFNNLSKPYNWRVYWRFIREALSVFGDRHVYVHLIIGLGESYIDLLSNIYELINNGVDVALFPYVDEYLRVSVDPIYYRFIQITRFLLLKGYSLQEILRNFKLRREILIDVMENIDKYFEAFLTTGCPGCNRPYYTENPRGPFYNLYSRDHFREYRDKLVSELERLLKSDYIE</sequence>
<dbReference type="EMBL" id="DTBJ01000061">
    <property type="protein sequence ID" value="HGM59380.1"/>
    <property type="molecule type" value="Genomic_DNA"/>
</dbReference>
<evidence type="ECO:0000313" key="6">
    <source>
        <dbReference type="EMBL" id="HGM59380.1"/>
    </source>
</evidence>
<dbReference type="SMART" id="SM00729">
    <property type="entry name" value="Elp3"/>
    <property type="match status" value="1"/>
</dbReference>
<comment type="caution">
    <text evidence="6">The sequence shown here is derived from an EMBL/GenBank/DDBJ whole genome shotgun (WGS) entry which is preliminary data.</text>
</comment>
<keyword evidence="3" id="KW-0408">Iron</keyword>
<dbReference type="InterPro" id="IPR007197">
    <property type="entry name" value="rSAM"/>
</dbReference>
<dbReference type="SUPFAM" id="SSF102114">
    <property type="entry name" value="Radical SAM enzymes"/>
    <property type="match status" value="1"/>
</dbReference>
<dbReference type="CDD" id="cd01335">
    <property type="entry name" value="Radical_SAM"/>
    <property type="match status" value="1"/>
</dbReference>
<proteinExistence type="predicted"/>
<dbReference type="InterPro" id="IPR006638">
    <property type="entry name" value="Elp3/MiaA/NifB-like_rSAM"/>
</dbReference>
<dbReference type="InterPro" id="IPR058240">
    <property type="entry name" value="rSAM_sf"/>
</dbReference>
<dbReference type="GO" id="GO:0003824">
    <property type="term" value="F:catalytic activity"/>
    <property type="evidence" value="ECO:0007669"/>
    <property type="project" value="InterPro"/>
</dbReference>
<evidence type="ECO:0000259" key="5">
    <source>
        <dbReference type="SMART" id="SM00729"/>
    </source>
</evidence>
<dbReference type="GO" id="GO:0051536">
    <property type="term" value="F:iron-sulfur cluster binding"/>
    <property type="evidence" value="ECO:0007669"/>
    <property type="project" value="UniProtKB-KW"/>
</dbReference>
<dbReference type="Gene3D" id="3.20.20.70">
    <property type="entry name" value="Aldolase class I"/>
    <property type="match status" value="1"/>
</dbReference>
<name>A0A7C4D863_STAMA</name>
<organism evidence="6">
    <name type="scientific">Staphylothermus marinus</name>
    <dbReference type="NCBI Taxonomy" id="2280"/>
    <lineage>
        <taxon>Archaea</taxon>
        <taxon>Thermoproteota</taxon>
        <taxon>Thermoprotei</taxon>
        <taxon>Desulfurococcales</taxon>
        <taxon>Desulfurococcaceae</taxon>
        <taxon>Staphylothermus</taxon>
    </lineage>
</organism>
<dbReference type="Pfam" id="PF04055">
    <property type="entry name" value="Radical_SAM"/>
    <property type="match status" value="1"/>
</dbReference>
<keyword evidence="4" id="KW-0411">Iron-sulfur</keyword>